<dbReference type="Pfam" id="PF04413">
    <property type="entry name" value="Glycos_transf_N"/>
    <property type="match status" value="1"/>
</dbReference>
<dbReference type="Proteomes" id="UP000198426">
    <property type="component" value="Unassembled WGS sequence"/>
</dbReference>
<evidence type="ECO:0000256" key="6">
    <source>
        <dbReference type="ARBA" id="ARBA00031445"/>
    </source>
</evidence>
<comment type="catalytic activity">
    <reaction evidence="7 8">
        <text>lipid IVA (E. coli) + CMP-3-deoxy-beta-D-manno-octulosonate = alpha-Kdo-(2-&gt;6)-lipid IVA (E. coli) + CMP + H(+)</text>
        <dbReference type="Rhea" id="RHEA:28066"/>
        <dbReference type="ChEBI" id="CHEBI:15378"/>
        <dbReference type="ChEBI" id="CHEBI:58603"/>
        <dbReference type="ChEBI" id="CHEBI:60364"/>
        <dbReference type="ChEBI" id="CHEBI:60377"/>
        <dbReference type="ChEBI" id="CHEBI:85987"/>
        <dbReference type="EC" id="2.4.99.12"/>
    </reaction>
</comment>
<dbReference type="PANTHER" id="PTHR42755">
    <property type="entry name" value="3-DEOXY-MANNO-OCTULOSONATE CYTIDYLYLTRANSFERASE"/>
    <property type="match status" value="1"/>
</dbReference>
<comment type="similarity">
    <text evidence="8">Belongs to the glycosyltransferase group 1 family.</text>
</comment>
<evidence type="ECO:0000256" key="5">
    <source>
        <dbReference type="ARBA" id="ARBA00022679"/>
    </source>
</evidence>
<gene>
    <name evidence="10" type="ORF">SAMN05421757_105285</name>
</gene>
<protein>
    <recommendedName>
        <fullName evidence="4 8">3-deoxy-D-manno-octulosonic acid transferase</fullName>
        <shortName evidence="8">Kdo transferase</shortName>
        <ecNumber evidence="3 8">2.4.99.12</ecNumber>
    </recommendedName>
    <alternativeName>
        <fullName evidence="6 8">Lipid IV(A) 3-deoxy-D-manno-octulosonic acid transferase</fullName>
    </alternativeName>
</protein>
<evidence type="ECO:0000256" key="7">
    <source>
        <dbReference type="ARBA" id="ARBA00049183"/>
    </source>
</evidence>
<dbReference type="InterPro" id="IPR007507">
    <property type="entry name" value="Glycos_transf_N"/>
</dbReference>
<dbReference type="EC" id="2.4.99.12" evidence="3 8"/>
<dbReference type="AlphaFoldDB" id="A0A239JHF0"/>
<evidence type="ECO:0000256" key="3">
    <source>
        <dbReference type="ARBA" id="ARBA00012621"/>
    </source>
</evidence>
<comment type="function">
    <text evidence="1 8">Involved in lipopolysaccharide (LPS) biosynthesis. Catalyzes the transfer of 3-deoxy-D-manno-octulosonate (Kdo) residue(s) from CMP-Kdo to lipid IV(A), the tetraacyldisaccharide-1,4'-bisphosphate precursor of lipid A.</text>
</comment>
<evidence type="ECO:0000256" key="4">
    <source>
        <dbReference type="ARBA" id="ARBA00019077"/>
    </source>
</evidence>
<comment type="pathway">
    <text evidence="2 8">Bacterial outer membrane biogenesis; LPS core biosynthesis.</text>
</comment>
<accession>A0A239JHF0</accession>
<evidence type="ECO:0000313" key="10">
    <source>
        <dbReference type="EMBL" id="SNT05255.1"/>
    </source>
</evidence>
<dbReference type="GO" id="GO:0009244">
    <property type="term" value="P:lipopolysaccharide core region biosynthetic process"/>
    <property type="evidence" value="ECO:0007669"/>
    <property type="project" value="UniProtKB-UniRule"/>
</dbReference>
<dbReference type="InterPro" id="IPR039901">
    <property type="entry name" value="Kdotransferase"/>
</dbReference>
<dbReference type="GO" id="GO:0009245">
    <property type="term" value="P:lipid A biosynthetic process"/>
    <property type="evidence" value="ECO:0007669"/>
    <property type="project" value="TreeGrafter"/>
</dbReference>
<dbReference type="UniPathway" id="UPA00958"/>
<dbReference type="Gene3D" id="3.40.50.11720">
    <property type="entry name" value="3-Deoxy-D-manno-octulosonic-acid transferase, N-terminal domain"/>
    <property type="match status" value="1"/>
</dbReference>
<dbReference type="RefSeq" id="WP_176442891.1">
    <property type="nucleotide sequence ID" value="NZ_FZOY01000005.1"/>
</dbReference>
<dbReference type="GO" id="GO:0043842">
    <property type="term" value="F:Kdo transferase activity"/>
    <property type="evidence" value="ECO:0007669"/>
    <property type="project" value="UniProtKB-EC"/>
</dbReference>
<name>A0A239JHF0_9RHOB</name>
<evidence type="ECO:0000256" key="8">
    <source>
        <dbReference type="RuleBase" id="RU365103"/>
    </source>
</evidence>
<keyword evidence="8" id="KW-1003">Cell membrane</keyword>
<reference evidence="10 11" key="1">
    <citation type="submission" date="2017-06" db="EMBL/GenBank/DDBJ databases">
        <authorList>
            <person name="Kim H.J."/>
            <person name="Triplett B.A."/>
        </authorList>
    </citation>
    <scope>NUCLEOTIDE SEQUENCE [LARGE SCALE GENOMIC DNA]</scope>
    <source>
        <strain evidence="10 11">DSM 29339</strain>
    </source>
</reference>
<keyword evidence="5 8" id="KW-0808">Transferase</keyword>
<proteinExistence type="inferred from homology"/>
<feature type="domain" description="3-deoxy-D-manno-octulosonic-acid transferase N-terminal" evidence="9">
    <location>
        <begin position="37"/>
        <end position="204"/>
    </location>
</feature>
<comment type="subcellular location">
    <subcellularLocation>
        <location evidence="8">Cell membrane</location>
    </subcellularLocation>
</comment>
<dbReference type="InterPro" id="IPR038107">
    <property type="entry name" value="Glycos_transf_N_sf"/>
</dbReference>
<evidence type="ECO:0000259" key="9">
    <source>
        <dbReference type="Pfam" id="PF04413"/>
    </source>
</evidence>
<organism evidence="10 11">
    <name type="scientific">Tropicimonas sediminicola</name>
    <dbReference type="NCBI Taxonomy" id="1031541"/>
    <lineage>
        <taxon>Bacteria</taxon>
        <taxon>Pseudomonadati</taxon>
        <taxon>Pseudomonadota</taxon>
        <taxon>Alphaproteobacteria</taxon>
        <taxon>Rhodobacterales</taxon>
        <taxon>Roseobacteraceae</taxon>
        <taxon>Tropicimonas</taxon>
    </lineage>
</organism>
<keyword evidence="11" id="KW-1185">Reference proteome</keyword>
<dbReference type="GO" id="GO:0005886">
    <property type="term" value="C:plasma membrane"/>
    <property type="evidence" value="ECO:0007669"/>
    <property type="project" value="UniProtKB-SubCell"/>
</dbReference>
<dbReference type="Gene3D" id="3.40.50.2000">
    <property type="entry name" value="Glycogen Phosphorylase B"/>
    <property type="match status" value="1"/>
</dbReference>
<keyword evidence="8" id="KW-0448">Lipopolysaccharide biosynthesis</keyword>
<evidence type="ECO:0000256" key="1">
    <source>
        <dbReference type="ARBA" id="ARBA00003394"/>
    </source>
</evidence>
<evidence type="ECO:0000256" key="2">
    <source>
        <dbReference type="ARBA" id="ARBA00004713"/>
    </source>
</evidence>
<evidence type="ECO:0000313" key="11">
    <source>
        <dbReference type="Proteomes" id="UP000198426"/>
    </source>
</evidence>
<keyword evidence="8" id="KW-0472">Membrane</keyword>
<dbReference type="PANTHER" id="PTHR42755:SF1">
    <property type="entry name" value="3-DEOXY-D-MANNO-OCTULOSONIC ACID TRANSFERASE, MITOCHONDRIAL-RELATED"/>
    <property type="match status" value="1"/>
</dbReference>
<dbReference type="EMBL" id="FZOY01000005">
    <property type="protein sequence ID" value="SNT05255.1"/>
    <property type="molecule type" value="Genomic_DNA"/>
</dbReference>
<sequence>MDALTIPRLRARLHGPALARRLAIEAQRGGEEGRAAAERLGRTERSRPRGTLLWVHAPDGIDPAALLSLRDRLDDDLDGPAILLTSESAPDLPAGTPADAILHQHPPIDTRRPVDRFLDYWMPDAAIWIGSVDQPLLLDACARRAIPLFLQNAVAPTPEGTRARNLQRRLLGLFDRIFATDSGQAEAIRSLGAIPARIEVTGPLARIHPPPPCVEYEREALVSALQTRPVWLAACPAAPEIDAVLRAHAQALRSAHRLLLILVPVADHLGPELARSLTGMGWNVARRDAGEDPQGSTDVFIVDCLEELGLCYRLAPVTFLGGTLLGAEVPDALDPATLGSAIIAGPQGGSQAATLAQLEAAGACYRIGTPDALGQAVIELLSPETAASLALGAWDIASEGVQVVERLAMQVSSAIRNRGS</sequence>